<proteinExistence type="predicted"/>
<accession>A0A183GH20</accession>
<evidence type="ECO:0000313" key="4">
    <source>
        <dbReference type="WBParaSite" id="HPBE_0002182801-mRNA-1"/>
    </source>
</evidence>
<dbReference type="EMBL" id="UZAH01033374">
    <property type="protein sequence ID" value="VDP28365.1"/>
    <property type="molecule type" value="Genomic_DNA"/>
</dbReference>
<name>A0A183GH20_HELPZ</name>
<dbReference type="AlphaFoldDB" id="A0A183GH20"/>
<feature type="region of interest" description="Disordered" evidence="1">
    <location>
        <begin position="38"/>
        <end position="57"/>
    </location>
</feature>
<dbReference type="InterPro" id="IPR036397">
    <property type="entry name" value="RNaseH_sf"/>
</dbReference>
<accession>A0A3P8DAB3</accession>
<reference evidence="2 3" key="1">
    <citation type="submission" date="2018-11" db="EMBL/GenBank/DDBJ databases">
        <authorList>
            <consortium name="Pathogen Informatics"/>
        </authorList>
    </citation>
    <scope>NUCLEOTIDE SEQUENCE [LARGE SCALE GENOMIC DNA]</scope>
</reference>
<reference evidence="4" key="2">
    <citation type="submission" date="2019-09" db="UniProtKB">
        <authorList>
            <consortium name="WormBaseParasite"/>
        </authorList>
    </citation>
    <scope>IDENTIFICATION</scope>
</reference>
<evidence type="ECO:0000313" key="2">
    <source>
        <dbReference type="EMBL" id="VDP28365.1"/>
    </source>
</evidence>
<dbReference type="Gene3D" id="3.30.420.10">
    <property type="entry name" value="Ribonuclease H-like superfamily/Ribonuclease H"/>
    <property type="match status" value="1"/>
</dbReference>
<protein>
    <submittedName>
        <fullName evidence="2 4">Uncharacterized protein</fullName>
    </submittedName>
</protein>
<sequence>MSLCQSLILRPHRQNIRKDIVAGDERWALHFHHTQRRKWLLSDKPPPGKPKGGQREKKILSNRTFFLNFPFLNK</sequence>
<keyword evidence="3" id="KW-1185">Reference proteome</keyword>
<evidence type="ECO:0000313" key="3">
    <source>
        <dbReference type="Proteomes" id="UP000050761"/>
    </source>
</evidence>
<dbReference type="WBParaSite" id="HPBE_0002182801-mRNA-1">
    <property type="protein sequence ID" value="HPBE_0002182801-mRNA-1"/>
    <property type="gene ID" value="HPBE_0002182801"/>
</dbReference>
<dbReference type="GO" id="GO:0003676">
    <property type="term" value="F:nucleic acid binding"/>
    <property type="evidence" value="ECO:0007669"/>
    <property type="project" value="InterPro"/>
</dbReference>
<gene>
    <name evidence="2" type="ORF">HPBE_LOCUS21827</name>
</gene>
<evidence type="ECO:0000256" key="1">
    <source>
        <dbReference type="SAM" id="MobiDB-lite"/>
    </source>
</evidence>
<dbReference type="Proteomes" id="UP000050761">
    <property type="component" value="Unassembled WGS sequence"/>
</dbReference>
<organism evidence="3 4">
    <name type="scientific">Heligmosomoides polygyrus</name>
    <name type="common">Parasitic roundworm</name>
    <dbReference type="NCBI Taxonomy" id="6339"/>
    <lineage>
        <taxon>Eukaryota</taxon>
        <taxon>Metazoa</taxon>
        <taxon>Ecdysozoa</taxon>
        <taxon>Nematoda</taxon>
        <taxon>Chromadorea</taxon>
        <taxon>Rhabditida</taxon>
        <taxon>Rhabditina</taxon>
        <taxon>Rhabditomorpha</taxon>
        <taxon>Strongyloidea</taxon>
        <taxon>Heligmosomidae</taxon>
        <taxon>Heligmosomoides</taxon>
    </lineage>
</organism>